<keyword evidence="4 9" id="KW-0808">Transferase</keyword>
<keyword evidence="9" id="KW-0460">Magnesium</keyword>
<dbReference type="NCBIfam" id="TIGR01245">
    <property type="entry name" value="trpD"/>
    <property type="match status" value="1"/>
</dbReference>
<dbReference type="PANTHER" id="PTHR43285">
    <property type="entry name" value="ANTHRANILATE PHOSPHORIBOSYLTRANSFERASE"/>
    <property type="match status" value="1"/>
</dbReference>
<dbReference type="GO" id="GO:0005829">
    <property type="term" value="C:cytosol"/>
    <property type="evidence" value="ECO:0007669"/>
    <property type="project" value="TreeGrafter"/>
</dbReference>
<feature type="binding site" evidence="9">
    <location>
        <position position="115"/>
    </location>
    <ligand>
        <name>anthranilate</name>
        <dbReference type="ChEBI" id="CHEBI:16567"/>
        <label>1</label>
    </ligand>
</feature>
<feature type="binding site" evidence="9">
    <location>
        <position position="230"/>
    </location>
    <ligand>
        <name>Mg(2+)</name>
        <dbReference type="ChEBI" id="CHEBI:18420"/>
        <label>1</label>
    </ligand>
</feature>
<dbReference type="GO" id="GO:0000162">
    <property type="term" value="P:L-tryptophan biosynthetic process"/>
    <property type="evidence" value="ECO:0007669"/>
    <property type="project" value="UniProtKB-UniRule"/>
</dbReference>
<feature type="domain" description="Glycosyl transferase family 3 N-terminal" evidence="11">
    <location>
        <begin position="7"/>
        <end position="69"/>
    </location>
</feature>
<dbReference type="GO" id="GO:0000287">
    <property type="term" value="F:magnesium ion binding"/>
    <property type="evidence" value="ECO:0007669"/>
    <property type="project" value="UniProtKB-UniRule"/>
</dbReference>
<keyword evidence="13" id="KW-1185">Reference proteome</keyword>
<feature type="binding site" evidence="9">
    <location>
        <position position="229"/>
    </location>
    <ligand>
        <name>Mg(2+)</name>
        <dbReference type="ChEBI" id="CHEBI:18420"/>
        <label>2</label>
    </ligand>
</feature>
<dbReference type="InterPro" id="IPR005940">
    <property type="entry name" value="Anthranilate_Pribosyl_Tfrase"/>
</dbReference>
<evidence type="ECO:0000256" key="9">
    <source>
        <dbReference type="HAMAP-Rule" id="MF_00211"/>
    </source>
</evidence>
<comment type="pathway">
    <text evidence="1 9">Amino-acid biosynthesis; L-tryptophan biosynthesis; L-tryptophan from chorismate: step 2/5.</text>
</comment>
<comment type="similarity">
    <text evidence="9">Belongs to the anthranilate phosphoribosyltransferase family.</text>
</comment>
<dbReference type="EC" id="2.4.2.18" evidence="9"/>
<dbReference type="AlphaFoldDB" id="A0A329MKX3"/>
<dbReference type="SUPFAM" id="SSF47648">
    <property type="entry name" value="Nucleoside phosphorylase/phosphoribosyltransferase N-terminal domain"/>
    <property type="match status" value="1"/>
</dbReference>
<sequence length="345" mass="36297">MSAFTVQQAIAKIIGGEHLLRGEARDIMSEIMDGQATPSQIASLATALRMKGETSEEITGFAESMRSKASRVQTVNENLLDAVGTGGDGSNTFNISTASAIVAAAGGIRVAKHGNRAASSKTGSADVLEALGVNIQLNNEQAARCLDQVGICFMFAQVFHQSMKHAAIPRKEIGIRTIFNLLGPLTNPAGADLQLLGVSDRNKTELMAEVIKSLGLKRGMVVSSHDGLDEISISAPTRVTELKDGVLRTYDITPDELGLRAAGIEAVKGGDAQTNAGIIRSIFNGDRGAYRDIVLANAGACFYVAGRCSTLQEGVKLAASVIDMRLADDKLQQLIACTGELSHVS</sequence>
<dbReference type="Pfam" id="PF00591">
    <property type="entry name" value="Glycos_transf_3"/>
    <property type="match status" value="1"/>
</dbReference>
<evidence type="ECO:0000256" key="1">
    <source>
        <dbReference type="ARBA" id="ARBA00004907"/>
    </source>
</evidence>
<comment type="function">
    <text evidence="9">Catalyzes the transfer of the phosphoribosyl group of 5-phosphorylribose-1-pyrophosphate (PRPP) to anthranilate to yield N-(5'-phosphoribosyl)-anthranilate (PRA).</text>
</comment>
<dbReference type="EMBL" id="QMFB01000016">
    <property type="protein sequence ID" value="RAV18517.1"/>
    <property type="molecule type" value="Genomic_DNA"/>
</dbReference>
<feature type="binding site" evidence="9">
    <location>
        <begin position="87"/>
        <end position="88"/>
    </location>
    <ligand>
        <name>5-phospho-alpha-D-ribose 1-diphosphate</name>
        <dbReference type="ChEBI" id="CHEBI:58017"/>
    </ligand>
</feature>
<dbReference type="InterPro" id="IPR017459">
    <property type="entry name" value="Glycosyl_Trfase_fam3_N_dom"/>
</dbReference>
<keyword evidence="9" id="KW-0479">Metal-binding</keyword>
<feature type="binding site" evidence="9">
    <location>
        <position position="230"/>
    </location>
    <ligand>
        <name>Mg(2+)</name>
        <dbReference type="ChEBI" id="CHEBI:18420"/>
        <label>2</label>
    </ligand>
</feature>
<evidence type="ECO:0000256" key="5">
    <source>
        <dbReference type="ARBA" id="ARBA00022822"/>
    </source>
</evidence>
<dbReference type="HAMAP" id="MF_00211">
    <property type="entry name" value="TrpD"/>
    <property type="match status" value="1"/>
</dbReference>
<evidence type="ECO:0000256" key="6">
    <source>
        <dbReference type="ARBA" id="ARBA00023141"/>
    </source>
</evidence>
<feature type="binding site" evidence="9">
    <location>
        <begin position="94"/>
        <end position="97"/>
    </location>
    <ligand>
        <name>5-phospho-alpha-D-ribose 1-diphosphate</name>
        <dbReference type="ChEBI" id="CHEBI:58017"/>
    </ligand>
</feature>
<feature type="binding site" evidence="9">
    <location>
        <position position="84"/>
    </location>
    <ligand>
        <name>5-phospho-alpha-D-ribose 1-diphosphate</name>
        <dbReference type="ChEBI" id="CHEBI:58017"/>
    </ligand>
</feature>
<dbReference type="SUPFAM" id="SSF52418">
    <property type="entry name" value="Nucleoside phosphorylase/phosphoribosyltransferase catalytic domain"/>
    <property type="match status" value="1"/>
</dbReference>
<dbReference type="FunFam" id="3.40.1030.10:FF:000002">
    <property type="entry name" value="Anthranilate phosphoribosyltransferase"/>
    <property type="match status" value="1"/>
</dbReference>
<dbReference type="RefSeq" id="WP_113033689.1">
    <property type="nucleotide sequence ID" value="NZ_QMFB01000016.1"/>
</dbReference>
<name>A0A329MKX3_9BACL</name>
<feature type="domain" description="Glycosyl transferase family 3" evidence="10">
    <location>
        <begin position="77"/>
        <end position="323"/>
    </location>
</feature>
<evidence type="ECO:0000259" key="11">
    <source>
        <dbReference type="Pfam" id="PF02885"/>
    </source>
</evidence>
<evidence type="ECO:0000256" key="8">
    <source>
        <dbReference type="ARBA" id="ARBA00061188"/>
    </source>
</evidence>
<feature type="binding site" evidence="9">
    <location>
        <position position="92"/>
    </location>
    <ligand>
        <name>5-phospho-alpha-D-ribose 1-diphosphate</name>
        <dbReference type="ChEBI" id="CHEBI:58017"/>
    </ligand>
</feature>
<evidence type="ECO:0000256" key="4">
    <source>
        <dbReference type="ARBA" id="ARBA00022679"/>
    </source>
</evidence>
<evidence type="ECO:0000256" key="2">
    <source>
        <dbReference type="ARBA" id="ARBA00022605"/>
    </source>
</evidence>
<comment type="caution">
    <text evidence="12">The sequence shown here is derived from an EMBL/GenBank/DDBJ whole genome shotgun (WGS) entry which is preliminary data.</text>
</comment>
<keyword evidence="3 9" id="KW-0328">Glycosyltransferase</keyword>
<comment type="catalytic activity">
    <reaction evidence="7 9">
        <text>N-(5-phospho-beta-D-ribosyl)anthranilate + diphosphate = 5-phospho-alpha-D-ribose 1-diphosphate + anthranilate</text>
        <dbReference type="Rhea" id="RHEA:11768"/>
        <dbReference type="ChEBI" id="CHEBI:16567"/>
        <dbReference type="ChEBI" id="CHEBI:18277"/>
        <dbReference type="ChEBI" id="CHEBI:33019"/>
        <dbReference type="ChEBI" id="CHEBI:58017"/>
        <dbReference type="EC" id="2.4.2.18"/>
    </reaction>
</comment>
<feature type="binding site" evidence="9">
    <location>
        <begin position="112"/>
        <end position="120"/>
    </location>
    <ligand>
        <name>5-phospho-alpha-D-ribose 1-diphosphate</name>
        <dbReference type="ChEBI" id="CHEBI:58017"/>
    </ligand>
</feature>
<feature type="binding site" evidence="9">
    <location>
        <position position="96"/>
    </location>
    <ligand>
        <name>Mg(2+)</name>
        <dbReference type="ChEBI" id="CHEBI:18420"/>
        <label>1</label>
    </ligand>
</feature>
<reference evidence="12 13" key="1">
    <citation type="journal article" date="2009" name="Int. J. Syst. Evol. Microbiol.">
        <title>Paenibacillus contaminans sp. nov., isolated from a contaminated laboratory plate.</title>
        <authorList>
            <person name="Chou J.H."/>
            <person name="Lee J.H."/>
            <person name="Lin M.C."/>
            <person name="Chang P.S."/>
            <person name="Arun A.B."/>
            <person name="Young C.C."/>
            <person name="Chen W.M."/>
        </authorList>
    </citation>
    <scope>NUCLEOTIDE SEQUENCE [LARGE SCALE GENOMIC DNA]</scope>
    <source>
        <strain evidence="12 13">CKOBP-6</strain>
    </source>
</reference>
<comment type="caution">
    <text evidence="9">Lacks conserved residue(s) required for the propagation of feature annotation.</text>
</comment>
<gene>
    <name evidence="9 12" type="primary">trpD</name>
    <name evidence="12" type="ORF">DQG23_24755</name>
</gene>
<accession>A0A329MKX3</accession>
<comment type="similarity">
    <text evidence="8">In the C-terminal section; belongs to the anthranilate phosphoribosyltransferase family.</text>
</comment>
<protein>
    <recommendedName>
        <fullName evidence="9">Anthranilate phosphoribosyltransferase</fullName>
        <ecNumber evidence="9">2.4.2.18</ecNumber>
    </recommendedName>
</protein>
<feature type="binding site" evidence="9">
    <location>
        <position position="170"/>
    </location>
    <ligand>
        <name>anthranilate</name>
        <dbReference type="ChEBI" id="CHEBI:16567"/>
        <label>2</label>
    </ligand>
</feature>
<organism evidence="12 13">
    <name type="scientific">Paenibacillus contaminans</name>
    <dbReference type="NCBI Taxonomy" id="450362"/>
    <lineage>
        <taxon>Bacteria</taxon>
        <taxon>Bacillati</taxon>
        <taxon>Bacillota</taxon>
        <taxon>Bacilli</taxon>
        <taxon>Bacillales</taxon>
        <taxon>Paenibacillaceae</taxon>
        <taxon>Paenibacillus</taxon>
    </lineage>
</organism>
<feature type="binding site" evidence="9">
    <location>
        <position position="124"/>
    </location>
    <ligand>
        <name>5-phospho-alpha-D-ribose 1-diphosphate</name>
        <dbReference type="ChEBI" id="CHEBI:58017"/>
    </ligand>
</feature>
<evidence type="ECO:0000256" key="3">
    <source>
        <dbReference type="ARBA" id="ARBA00022676"/>
    </source>
</evidence>
<keyword evidence="2 9" id="KW-0028">Amino-acid biosynthesis</keyword>
<keyword evidence="6 9" id="KW-0057">Aromatic amino acid biosynthesis</keyword>
<dbReference type="UniPathway" id="UPA00035">
    <property type="reaction ID" value="UER00041"/>
</dbReference>
<dbReference type="InterPro" id="IPR035902">
    <property type="entry name" value="Nuc_phospho_transferase"/>
</dbReference>
<dbReference type="GO" id="GO:0004048">
    <property type="term" value="F:anthranilate phosphoribosyltransferase activity"/>
    <property type="evidence" value="ECO:0007669"/>
    <property type="project" value="UniProtKB-UniRule"/>
</dbReference>
<dbReference type="Proteomes" id="UP000250369">
    <property type="component" value="Unassembled WGS sequence"/>
</dbReference>
<comment type="cofactor">
    <cofactor evidence="9">
        <name>Mg(2+)</name>
        <dbReference type="ChEBI" id="CHEBI:18420"/>
    </cofactor>
    <text evidence="9">Binds 2 magnesium ions per monomer.</text>
</comment>
<evidence type="ECO:0000313" key="12">
    <source>
        <dbReference type="EMBL" id="RAV18517.1"/>
    </source>
</evidence>
<keyword evidence="5 9" id="KW-0822">Tryptophan biosynthesis</keyword>
<dbReference type="Gene3D" id="3.40.1030.10">
    <property type="entry name" value="Nucleoside phosphorylase/phosphoribosyltransferase catalytic domain"/>
    <property type="match status" value="1"/>
</dbReference>
<dbReference type="InterPro" id="IPR000312">
    <property type="entry name" value="Glycosyl_Trfase_fam3"/>
</dbReference>
<dbReference type="PANTHER" id="PTHR43285:SF2">
    <property type="entry name" value="ANTHRANILATE PHOSPHORIBOSYLTRANSFERASE"/>
    <property type="match status" value="1"/>
</dbReference>
<evidence type="ECO:0000259" key="10">
    <source>
        <dbReference type="Pfam" id="PF00591"/>
    </source>
</evidence>
<dbReference type="OrthoDB" id="9806430at2"/>
<dbReference type="InterPro" id="IPR036320">
    <property type="entry name" value="Glycosyl_Trfase_fam3_N_dom_sf"/>
</dbReference>
<comment type="subunit">
    <text evidence="9">Homodimer.</text>
</comment>
<evidence type="ECO:0000313" key="13">
    <source>
        <dbReference type="Proteomes" id="UP000250369"/>
    </source>
</evidence>
<dbReference type="Pfam" id="PF02885">
    <property type="entry name" value="Glycos_trans_3N"/>
    <property type="match status" value="1"/>
</dbReference>
<proteinExistence type="inferred from homology"/>
<feature type="binding site" evidence="9">
    <location>
        <position position="84"/>
    </location>
    <ligand>
        <name>anthranilate</name>
        <dbReference type="ChEBI" id="CHEBI:16567"/>
        <label>1</label>
    </ligand>
</feature>
<dbReference type="Gene3D" id="1.20.970.10">
    <property type="entry name" value="Transferase, Pyrimidine Nucleoside Phosphorylase, Chain C"/>
    <property type="match status" value="1"/>
</dbReference>
<evidence type="ECO:0000256" key="7">
    <source>
        <dbReference type="ARBA" id="ARBA00052328"/>
    </source>
</evidence>